<keyword evidence="2" id="KW-1185">Reference proteome</keyword>
<dbReference type="NCBIfam" id="TIGR01637">
    <property type="entry name" value="phage_arpU"/>
    <property type="match status" value="1"/>
</dbReference>
<dbReference type="EMBL" id="BFFP01000022">
    <property type="protein sequence ID" value="GBG94964.1"/>
    <property type="molecule type" value="Genomic_DNA"/>
</dbReference>
<accession>A0A401ITX2</accession>
<sequence length="148" mass="16708">MGLLPELDQKKTAEAVRCFFKKEYPIALRIAGKNYNSLRSPVMDGMPSATIQDKDRDKAIVKHADATLLIDNVKRAVQMVNEFDDTSGQILLKAYADRKSATQIAMDIGYSASRVSQLQQNALCQFADYFEFLTRIDLHVWCSREITG</sequence>
<dbReference type="AlphaFoldDB" id="A0A401ITX2"/>
<proteinExistence type="predicted"/>
<protein>
    <submittedName>
        <fullName evidence="1">RNA polymerase sigma 70</fullName>
    </submittedName>
</protein>
<dbReference type="Proteomes" id="UP000286848">
    <property type="component" value="Unassembled WGS sequence"/>
</dbReference>
<gene>
    <name evidence="1" type="ORF">LFYK43_14230</name>
</gene>
<reference evidence="1 2" key="1">
    <citation type="journal article" date="2019" name="Int. J. Syst. Evol. Microbiol.">
        <title>Lactobacillus salitolerans sp. nov., a novel lactic acid bacterium isolated from spent mushroom substrates.</title>
        <authorList>
            <person name="Tohno M."/>
            <person name="Tanizawa Y."/>
            <person name="Kojima Y."/>
            <person name="Sakamoto M."/>
            <person name="Nakamura Y."/>
            <person name="Ohkuma M."/>
            <person name="Kobayashi H."/>
        </authorList>
    </citation>
    <scope>NUCLEOTIDE SEQUENCE [LARGE SCALE GENOMIC DNA]</scope>
    <source>
        <strain evidence="1 2">YK43</strain>
    </source>
</reference>
<dbReference type="InterPro" id="IPR013324">
    <property type="entry name" value="RNA_pol_sigma_r3/r4-like"/>
</dbReference>
<evidence type="ECO:0000313" key="2">
    <source>
        <dbReference type="Proteomes" id="UP000286848"/>
    </source>
</evidence>
<comment type="caution">
    <text evidence="1">The sequence shown here is derived from an EMBL/GenBank/DDBJ whole genome shotgun (WGS) entry which is preliminary data.</text>
</comment>
<evidence type="ECO:0000313" key="1">
    <source>
        <dbReference type="EMBL" id="GBG94964.1"/>
    </source>
</evidence>
<name>A0A401ITX2_9LACO</name>
<dbReference type="SUPFAM" id="SSF88659">
    <property type="entry name" value="Sigma3 and sigma4 domains of RNA polymerase sigma factors"/>
    <property type="match status" value="1"/>
</dbReference>
<organism evidence="1 2">
    <name type="scientific">Ligilactobacillus salitolerans</name>
    <dbReference type="NCBI Taxonomy" id="1808352"/>
    <lineage>
        <taxon>Bacteria</taxon>
        <taxon>Bacillati</taxon>
        <taxon>Bacillota</taxon>
        <taxon>Bacilli</taxon>
        <taxon>Lactobacillales</taxon>
        <taxon>Lactobacillaceae</taxon>
        <taxon>Ligilactobacillus</taxon>
    </lineage>
</organism>
<dbReference type="InterPro" id="IPR006524">
    <property type="entry name" value="ArpU-like"/>
</dbReference>